<dbReference type="OrthoDB" id="6428749at2759"/>
<dbReference type="SUPFAM" id="SSF75304">
    <property type="entry name" value="Amidase signature (AS) enzymes"/>
    <property type="match status" value="1"/>
</dbReference>
<name>A0A5M8PM32_9LECA</name>
<gene>
    <name evidence="4" type="ORF">FRX48_06175</name>
</gene>
<comment type="similarity">
    <text evidence="1">Belongs to the amidase family.</text>
</comment>
<organism evidence="4 5">
    <name type="scientific">Lasallia pustulata</name>
    <dbReference type="NCBI Taxonomy" id="136370"/>
    <lineage>
        <taxon>Eukaryota</taxon>
        <taxon>Fungi</taxon>
        <taxon>Dikarya</taxon>
        <taxon>Ascomycota</taxon>
        <taxon>Pezizomycotina</taxon>
        <taxon>Lecanoromycetes</taxon>
        <taxon>OSLEUM clade</taxon>
        <taxon>Umbilicariomycetidae</taxon>
        <taxon>Umbilicariales</taxon>
        <taxon>Umbilicariaceae</taxon>
        <taxon>Lasallia</taxon>
    </lineage>
</organism>
<sequence length="302" mass="33288">MKGLAYNAGFVAWIGNVAEKDVLMVEILRKAGCVYYVRTTEPQTLMHLETSSILYGTTVNPFHGALTCGGSSGGEGALLGLRGSCLGVGSDIGGSIRSRSLPSSTNQHRLPKISSLAPHVGGGYIEPVIGPLATSLTGIKVFMKALLDTKPWIREANLIPLPWRDEQSCVRQGGNQKLRVGVMSNDEVVKPHPPITRALDEVVGKLRHIEGLEIVEWKPYKHDLAWETIASLYYIDAGEETKEIMALSGEPWRPLSRFIVTDNPQVKQRSITEIQELTAQRDKYWLEYAQSLFHIIPVESPC</sequence>
<accession>A0A5M8PM32</accession>
<dbReference type="GO" id="GO:0016787">
    <property type="term" value="F:hydrolase activity"/>
    <property type="evidence" value="ECO:0007669"/>
    <property type="project" value="UniProtKB-KW"/>
</dbReference>
<dbReference type="Gene3D" id="3.90.1300.10">
    <property type="entry name" value="Amidase signature (AS) domain"/>
    <property type="match status" value="1"/>
</dbReference>
<dbReference type="PANTHER" id="PTHR46072">
    <property type="entry name" value="AMIDASE-RELATED-RELATED"/>
    <property type="match status" value="1"/>
</dbReference>
<protein>
    <submittedName>
        <fullName evidence="4">Glutamyl-trna amidotransferase subunit</fullName>
    </submittedName>
</protein>
<dbReference type="InterPro" id="IPR023631">
    <property type="entry name" value="Amidase_dom"/>
</dbReference>
<dbReference type="GO" id="GO:0016740">
    <property type="term" value="F:transferase activity"/>
    <property type="evidence" value="ECO:0007669"/>
    <property type="project" value="UniProtKB-KW"/>
</dbReference>
<dbReference type="EMBL" id="VXIT01000010">
    <property type="protein sequence ID" value="KAA6409564.1"/>
    <property type="molecule type" value="Genomic_DNA"/>
</dbReference>
<dbReference type="PANTHER" id="PTHR46072:SF4">
    <property type="entry name" value="AMIDASE C550.07-RELATED"/>
    <property type="match status" value="1"/>
</dbReference>
<evidence type="ECO:0000256" key="1">
    <source>
        <dbReference type="ARBA" id="ARBA00009199"/>
    </source>
</evidence>
<evidence type="ECO:0000313" key="5">
    <source>
        <dbReference type="Proteomes" id="UP000324767"/>
    </source>
</evidence>
<comment type="caution">
    <text evidence="4">The sequence shown here is derived from an EMBL/GenBank/DDBJ whole genome shotgun (WGS) entry which is preliminary data.</text>
</comment>
<evidence type="ECO:0000259" key="3">
    <source>
        <dbReference type="Pfam" id="PF01425"/>
    </source>
</evidence>
<keyword evidence="2" id="KW-0378">Hydrolase</keyword>
<dbReference type="Proteomes" id="UP000324767">
    <property type="component" value="Unassembled WGS sequence"/>
</dbReference>
<dbReference type="InterPro" id="IPR036928">
    <property type="entry name" value="AS_sf"/>
</dbReference>
<feature type="domain" description="Amidase" evidence="3">
    <location>
        <begin position="2"/>
        <end position="245"/>
    </location>
</feature>
<keyword evidence="4" id="KW-0808">Transferase</keyword>
<evidence type="ECO:0000313" key="4">
    <source>
        <dbReference type="EMBL" id="KAA6409564.1"/>
    </source>
</evidence>
<dbReference type="Pfam" id="PF01425">
    <property type="entry name" value="Amidase"/>
    <property type="match status" value="1"/>
</dbReference>
<proteinExistence type="inferred from homology"/>
<dbReference type="AlphaFoldDB" id="A0A5M8PM32"/>
<evidence type="ECO:0000256" key="2">
    <source>
        <dbReference type="ARBA" id="ARBA00022801"/>
    </source>
</evidence>
<reference evidence="4 5" key="1">
    <citation type="submission" date="2019-09" db="EMBL/GenBank/DDBJ databases">
        <title>The hologenome of the rock-dwelling lichen Lasallia pustulata.</title>
        <authorList>
            <person name="Greshake Tzovaras B."/>
            <person name="Segers F."/>
            <person name="Bicker A."/>
            <person name="Dal Grande F."/>
            <person name="Otte J."/>
            <person name="Hankeln T."/>
            <person name="Schmitt I."/>
            <person name="Ebersberger I."/>
        </authorList>
    </citation>
    <scope>NUCLEOTIDE SEQUENCE [LARGE SCALE GENOMIC DNA]</scope>
    <source>
        <strain evidence="4">A1-1</strain>
    </source>
</reference>